<dbReference type="AlphaFoldDB" id="A0A5P2CPG9"/>
<accession>A0A5P2CPG9</accession>
<name>A0A5P2CPG9_STRVZ</name>
<dbReference type="Proteomes" id="UP000324015">
    <property type="component" value="Chromosome"/>
</dbReference>
<dbReference type="RefSeq" id="WP_150186285.1">
    <property type="nucleotide sequence ID" value="NZ_CP029191.1"/>
</dbReference>
<dbReference type="InterPro" id="IPR046003">
    <property type="entry name" value="DUF5959"/>
</dbReference>
<gene>
    <name evidence="1" type="ORF">DEJ49_25600</name>
</gene>
<dbReference type="Pfam" id="PF19384">
    <property type="entry name" value="DUF5959"/>
    <property type="match status" value="1"/>
</dbReference>
<protein>
    <submittedName>
        <fullName evidence="1">Uncharacterized protein</fullName>
    </submittedName>
</protein>
<sequence length="137" mass="15003">MTGRHPSSTGTDPGTGMLAAEISVTTPFVRGRVDLVLWASRLEEWGRVLDRLEAGEDAGWMTAGRGPSLAVRLVGERGCPEVVVEDVTVSMVTVRVPVSLPHDWIARHRERLAALLDAREDSVPYLPTNPQPRRNTP</sequence>
<evidence type="ECO:0000313" key="2">
    <source>
        <dbReference type="Proteomes" id="UP000324015"/>
    </source>
</evidence>
<evidence type="ECO:0000313" key="1">
    <source>
        <dbReference type="EMBL" id="QES43917.1"/>
    </source>
</evidence>
<proteinExistence type="predicted"/>
<organism evidence="1 2">
    <name type="scientific">Streptomyces venezuelae</name>
    <dbReference type="NCBI Taxonomy" id="54571"/>
    <lineage>
        <taxon>Bacteria</taxon>
        <taxon>Bacillati</taxon>
        <taxon>Actinomycetota</taxon>
        <taxon>Actinomycetes</taxon>
        <taxon>Kitasatosporales</taxon>
        <taxon>Streptomycetaceae</taxon>
        <taxon>Streptomyces</taxon>
    </lineage>
</organism>
<dbReference type="EMBL" id="CP029191">
    <property type="protein sequence ID" value="QES43917.1"/>
    <property type="molecule type" value="Genomic_DNA"/>
</dbReference>
<reference evidence="1 2" key="1">
    <citation type="submission" date="2018-05" db="EMBL/GenBank/DDBJ databases">
        <title>Streptomyces venezuelae.</title>
        <authorList>
            <person name="Kim W."/>
            <person name="Lee N."/>
            <person name="Cho B.-K."/>
        </authorList>
    </citation>
    <scope>NUCLEOTIDE SEQUENCE [LARGE SCALE GENOMIC DNA]</scope>
    <source>
        <strain evidence="1 2">ATCC 14585</strain>
    </source>
</reference>